<evidence type="ECO:0000256" key="2">
    <source>
        <dbReference type="ARBA" id="ARBA00010058"/>
    </source>
</evidence>
<reference evidence="7" key="2">
    <citation type="journal article" date="2023" name="IMA Fungus">
        <title>Comparative genomic study of the Penicillium genus elucidates a diverse pangenome and 15 lateral gene transfer events.</title>
        <authorList>
            <person name="Petersen C."/>
            <person name="Sorensen T."/>
            <person name="Nielsen M.R."/>
            <person name="Sondergaard T.E."/>
            <person name="Sorensen J.L."/>
            <person name="Fitzpatrick D.A."/>
            <person name="Frisvad J.C."/>
            <person name="Nielsen K.L."/>
        </authorList>
    </citation>
    <scope>NUCLEOTIDE SEQUENCE</scope>
    <source>
        <strain evidence="7">IBT 35675</strain>
    </source>
</reference>
<dbReference type="Gene3D" id="3.30.450.30">
    <property type="entry name" value="Dynein light chain 2a, cytoplasmic"/>
    <property type="match status" value="1"/>
</dbReference>
<dbReference type="Proteomes" id="UP001148299">
    <property type="component" value="Unassembled WGS sequence"/>
</dbReference>
<evidence type="ECO:0000313" key="8">
    <source>
        <dbReference type="Proteomes" id="UP001148299"/>
    </source>
</evidence>
<sequence>MGDHAAIWQGYVDSSLMGSQQFDKAGILAVDFSGLNAASAGFALSQDEINSLISAYTSADNAFANGFSIAGEKFVTIKADERSLYGKKGKEGVIVSRASSCTIIAHHGESVQTTNAATVVENLVDYLNKA</sequence>
<dbReference type="CDD" id="cd00148">
    <property type="entry name" value="PROF"/>
    <property type="match status" value="1"/>
</dbReference>
<keyword evidence="4 6" id="KW-0009">Actin-binding</keyword>
<dbReference type="GO" id="GO:0005856">
    <property type="term" value="C:cytoskeleton"/>
    <property type="evidence" value="ECO:0007669"/>
    <property type="project" value="UniProtKB-SubCell"/>
</dbReference>
<evidence type="ECO:0000256" key="5">
    <source>
        <dbReference type="ARBA" id="ARBA00023212"/>
    </source>
</evidence>
<reference evidence="7" key="1">
    <citation type="submission" date="2022-12" db="EMBL/GenBank/DDBJ databases">
        <authorList>
            <person name="Petersen C."/>
        </authorList>
    </citation>
    <scope>NUCLEOTIDE SEQUENCE</scope>
    <source>
        <strain evidence="7">IBT 35675</strain>
    </source>
</reference>
<accession>A0A9W9R9W2</accession>
<dbReference type="SMART" id="SM00392">
    <property type="entry name" value="PROF"/>
    <property type="match status" value="1"/>
</dbReference>
<dbReference type="GO" id="GO:0003785">
    <property type="term" value="F:actin monomer binding"/>
    <property type="evidence" value="ECO:0007669"/>
    <property type="project" value="TreeGrafter"/>
</dbReference>
<comment type="caution">
    <text evidence="7">The sequence shown here is derived from an EMBL/GenBank/DDBJ whole genome shotgun (WGS) entry which is preliminary data.</text>
</comment>
<proteinExistence type="inferred from homology"/>
<dbReference type="InterPro" id="IPR036140">
    <property type="entry name" value="PFN_sf"/>
</dbReference>
<keyword evidence="8" id="KW-1185">Reference proteome</keyword>
<dbReference type="PANTHER" id="PTHR11604:SF0">
    <property type="entry name" value="PROFILIN"/>
    <property type="match status" value="1"/>
</dbReference>
<evidence type="ECO:0000256" key="6">
    <source>
        <dbReference type="RuleBase" id="RU003909"/>
    </source>
</evidence>
<comment type="similarity">
    <text evidence="2 6">Belongs to the profilin family.</text>
</comment>
<keyword evidence="3" id="KW-0963">Cytoplasm</keyword>
<dbReference type="InterPro" id="IPR005455">
    <property type="entry name" value="PFN_euk"/>
</dbReference>
<evidence type="ECO:0000256" key="3">
    <source>
        <dbReference type="ARBA" id="ARBA00022490"/>
    </source>
</evidence>
<evidence type="ECO:0000256" key="4">
    <source>
        <dbReference type="ARBA" id="ARBA00023203"/>
    </source>
</evidence>
<comment type="subcellular location">
    <subcellularLocation>
        <location evidence="1">Cytoplasm</location>
        <location evidence="1">Cytoskeleton</location>
    </subcellularLocation>
</comment>
<gene>
    <name evidence="7" type="ORF">N7541_005933</name>
</gene>
<keyword evidence="5" id="KW-0206">Cytoskeleton</keyword>
<evidence type="ECO:0000313" key="7">
    <source>
        <dbReference type="EMBL" id="KAJ5354889.1"/>
    </source>
</evidence>
<protein>
    <recommendedName>
        <fullName evidence="6">Profilin</fullName>
    </recommendedName>
</protein>
<organism evidence="7 8">
    <name type="scientific">Penicillium brevicompactum</name>
    <dbReference type="NCBI Taxonomy" id="5074"/>
    <lineage>
        <taxon>Eukaryota</taxon>
        <taxon>Fungi</taxon>
        <taxon>Dikarya</taxon>
        <taxon>Ascomycota</taxon>
        <taxon>Pezizomycotina</taxon>
        <taxon>Eurotiomycetes</taxon>
        <taxon>Eurotiomycetidae</taxon>
        <taxon>Eurotiales</taxon>
        <taxon>Aspergillaceae</taxon>
        <taxon>Penicillium</taxon>
    </lineage>
</organism>
<name>A0A9W9R9W2_PENBR</name>
<dbReference type="Pfam" id="PF00235">
    <property type="entry name" value="Profilin"/>
    <property type="match status" value="1"/>
</dbReference>
<evidence type="ECO:0000256" key="1">
    <source>
        <dbReference type="ARBA" id="ARBA00004245"/>
    </source>
</evidence>
<dbReference type="PRINTS" id="PR00392">
    <property type="entry name" value="PROFILIN"/>
</dbReference>
<dbReference type="PANTHER" id="PTHR11604">
    <property type="entry name" value="PROFILIN"/>
    <property type="match status" value="1"/>
</dbReference>
<dbReference type="SUPFAM" id="SSF55770">
    <property type="entry name" value="Profilin (actin-binding protein)"/>
    <property type="match status" value="1"/>
</dbReference>
<dbReference type="GO" id="GO:0005938">
    <property type="term" value="C:cell cortex"/>
    <property type="evidence" value="ECO:0007669"/>
    <property type="project" value="TreeGrafter"/>
</dbReference>
<dbReference type="EMBL" id="JAPZBR010000004">
    <property type="protein sequence ID" value="KAJ5354889.1"/>
    <property type="molecule type" value="Genomic_DNA"/>
</dbReference>
<dbReference type="AlphaFoldDB" id="A0A9W9R9W2"/>
<dbReference type="InterPro" id="IPR048278">
    <property type="entry name" value="PFN"/>
</dbReference>